<dbReference type="SUPFAM" id="SSF56281">
    <property type="entry name" value="Metallo-hydrolase/oxidoreductase"/>
    <property type="match status" value="1"/>
</dbReference>
<sequence>MHIRKFNKWFLEMHKALGVEWRLTRYGLNRFGYSARNYSKKSVRSSSGVNDDSRNKMSKTWLKALGIVLVPYTCYALYIALQTDMQIRARRRKVEDENSADYNSTLKKYSHLKILGVYENPFNEYRMQTIYEFFFNRVVELFQINRGGIPREEKAMELLMPVHKPTWTDNAAQLVEDQQFTYSLLDPHSVAQKSNCKNTHAVHSTWLGQSCSYVVYRGVKILTDPLVSSYLIHETLGPKRITKVPVPVEDIPTPDVIIVSHNHPDHLDHNSMKYWDDSSPNQPLWVVPKGLGGFLEDNNITRYIELSWWEACKLNFKYESDKNLEIVCTPAMHWSGRGIWDTNRSLWASFLVRDKGMPVIFHAGDTGYVSDLFVRIKQRFGAGVKLALLPCGQYCPEWHQRPRHINPEEALKVMKDLEAQNVLGVHWGTFILSGEYFREPKEKLELLAEVKGIKDRCYCPELGKTVTII</sequence>
<gene>
    <name evidence="3" type="ordered locus">Ecym_7074</name>
</gene>
<keyword evidence="1" id="KW-1133">Transmembrane helix</keyword>
<dbReference type="GO" id="GO:0070291">
    <property type="term" value="P:N-acylethanolamine metabolic process"/>
    <property type="evidence" value="ECO:0007669"/>
    <property type="project" value="EnsemblFungi"/>
</dbReference>
<dbReference type="FunCoup" id="G8JVR2">
    <property type="interactions" value="50"/>
</dbReference>
<accession>G8JVR2</accession>
<reference evidence="4" key="1">
    <citation type="journal article" date="2012" name="G3 (Bethesda)">
        <title>Pichia sorbitophila, an interspecies yeast hybrid reveals early steps of genome resolution following polyploidization.</title>
        <authorList>
            <person name="Leh Louis V."/>
            <person name="Despons L."/>
            <person name="Friedrich A."/>
            <person name="Martin T."/>
            <person name="Durrens P."/>
            <person name="Casaregola S."/>
            <person name="Neuveglise C."/>
            <person name="Fairhead C."/>
            <person name="Marck C."/>
            <person name="Cruz J.A."/>
            <person name="Straub M.L."/>
            <person name="Kugler V."/>
            <person name="Sacerdot C."/>
            <person name="Uzunov Z."/>
            <person name="Thierry A."/>
            <person name="Weiss S."/>
            <person name="Bleykasten C."/>
            <person name="De Montigny J."/>
            <person name="Jacques N."/>
            <person name="Jung P."/>
            <person name="Lemaire M."/>
            <person name="Mallet S."/>
            <person name="Morel G."/>
            <person name="Richard G.F."/>
            <person name="Sarkar A."/>
            <person name="Savel G."/>
            <person name="Schacherer J."/>
            <person name="Seret M.L."/>
            <person name="Talla E."/>
            <person name="Samson G."/>
            <person name="Jubin C."/>
            <person name="Poulain J."/>
            <person name="Vacherie B."/>
            <person name="Barbe V."/>
            <person name="Pelletier E."/>
            <person name="Sherman D.J."/>
            <person name="Westhof E."/>
            <person name="Weissenbach J."/>
            <person name="Baret P.V."/>
            <person name="Wincker P."/>
            <person name="Gaillardin C."/>
            <person name="Dujon B."/>
            <person name="Souciet J.L."/>
        </authorList>
    </citation>
    <scope>NUCLEOTIDE SEQUENCE [LARGE SCALE GENOMIC DNA]</scope>
    <source>
        <strain evidence="4">CBS 270.75 / DBVPG 7215 / KCTC 17166 / NRRL Y-17582</strain>
    </source>
</reference>
<dbReference type="HOGENOM" id="CLU_020884_2_1_1"/>
<feature type="transmembrane region" description="Helical" evidence="1">
    <location>
        <begin position="61"/>
        <end position="81"/>
    </location>
</feature>
<dbReference type="GO" id="GO:0005743">
    <property type="term" value="C:mitochondrial inner membrane"/>
    <property type="evidence" value="ECO:0007669"/>
    <property type="project" value="EnsemblFungi"/>
</dbReference>
<dbReference type="PANTHER" id="PTHR15032:SF4">
    <property type="entry name" value="N-ACYL-PHOSPHATIDYLETHANOLAMINE-HYDROLYZING PHOSPHOLIPASE D"/>
    <property type="match status" value="1"/>
</dbReference>
<dbReference type="InParanoid" id="G8JVR2"/>
<dbReference type="GeneID" id="11469346"/>
<dbReference type="OMA" id="CTPAMHW"/>
<proteinExistence type="predicted"/>
<protein>
    <recommendedName>
        <fullName evidence="2">Metallo-beta-lactamase domain-containing protein</fullName>
    </recommendedName>
</protein>
<keyword evidence="1" id="KW-0472">Membrane</keyword>
<name>G8JVR2_ERECY</name>
<dbReference type="InterPro" id="IPR001279">
    <property type="entry name" value="Metallo-B-lactamas"/>
</dbReference>
<evidence type="ECO:0000259" key="2">
    <source>
        <dbReference type="Pfam" id="PF12706"/>
    </source>
</evidence>
<dbReference type="GO" id="GO:0070290">
    <property type="term" value="F:N-acylphosphatidylethanolamine-specific phospholipase D activity"/>
    <property type="evidence" value="ECO:0007669"/>
    <property type="project" value="TreeGrafter"/>
</dbReference>
<evidence type="ECO:0000313" key="3">
    <source>
        <dbReference type="EMBL" id="AET40927.1"/>
    </source>
</evidence>
<dbReference type="RefSeq" id="XP_003647744.1">
    <property type="nucleotide sequence ID" value="XM_003647696.1"/>
</dbReference>
<dbReference type="Gene3D" id="3.60.15.10">
    <property type="entry name" value="Ribonuclease Z/Hydroxyacylglutathione hydrolase-like"/>
    <property type="match status" value="1"/>
</dbReference>
<dbReference type="Proteomes" id="UP000006790">
    <property type="component" value="Chromosome 7"/>
</dbReference>
<dbReference type="GO" id="GO:0070292">
    <property type="term" value="P:N-acylphosphatidylethanolamine metabolic process"/>
    <property type="evidence" value="ECO:0007669"/>
    <property type="project" value="EnsemblFungi"/>
</dbReference>
<evidence type="ECO:0000313" key="4">
    <source>
        <dbReference type="Proteomes" id="UP000006790"/>
    </source>
</evidence>
<dbReference type="EMBL" id="CP002503">
    <property type="protein sequence ID" value="AET40927.1"/>
    <property type="molecule type" value="Genomic_DNA"/>
</dbReference>
<dbReference type="KEGG" id="erc:Ecym_7074"/>
<dbReference type="InterPro" id="IPR036866">
    <property type="entry name" value="RibonucZ/Hydroxyglut_hydro"/>
</dbReference>
<keyword evidence="1" id="KW-0812">Transmembrane</keyword>
<evidence type="ECO:0000256" key="1">
    <source>
        <dbReference type="SAM" id="Phobius"/>
    </source>
</evidence>
<organism evidence="3 4">
    <name type="scientific">Eremothecium cymbalariae (strain CBS 270.75 / DBVPG 7215 / KCTC 17166 / NRRL Y-17582)</name>
    <name type="common">Yeast</name>
    <dbReference type="NCBI Taxonomy" id="931890"/>
    <lineage>
        <taxon>Eukaryota</taxon>
        <taxon>Fungi</taxon>
        <taxon>Dikarya</taxon>
        <taxon>Ascomycota</taxon>
        <taxon>Saccharomycotina</taxon>
        <taxon>Saccharomycetes</taxon>
        <taxon>Saccharomycetales</taxon>
        <taxon>Saccharomycetaceae</taxon>
        <taxon>Eremothecium</taxon>
    </lineage>
</organism>
<dbReference type="PANTHER" id="PTHR15032">
    <property type="entry name" value="N-ACYL-PHOSPHATIDYLETHANOLAMINE-HYDROLYZING PHOSPHOLIPASE D"/>
    <property type="match status" value="1"/>
</dbReference>
<feature type="domain" description="Metallo-beta-lactamase" evidence="2">
    <location>
        <begin position="221"/>
        <end position="427"/>
    </location>
</feature>
<keyword evidence="4" id="KW-1185">Reference proteome</keyword>
<dbReference type="AlphaFoldDB" id="G8JVR2"/>
<dbReference type="eggNOG" id="KOG3798">
    <property type="taxonomic scope" value="Eukaryota"/>
</dbReference>
<dbReference type="OrthoDB" id="332863at2759"/>
<dbReference type="Pfam" id="PF12706">
    <property type="entry name" value="Lactamase_B_2"/>
    <property type="match status" value="1"/>
</dbReference>
<dbReference type="STRING" id="931890.G8JVR2"/>